<dbReference type="EMBL" id="KN834854">
    <property type="protein sequence ID" value="KIK51798.1"/>
    <property type="molecule type" value="Genomic_DNA"/>
</dbReference>
<evidence type="ECO:0000256" key="1">
    <source>
        <dbReference type="SAM" id="MobiDB-lite"/>
    </source>
</evidence>
<feature type="compositionally biased region" description="Basic residues" evidence="1">
    <location>
        <begin position="195"/>
        <end position="206"/>
    </location>
</feature>
<dbReference type="OrthoDB" id="3069467at2759"/>
<gene>
    <name evidence="2" type="ORF">GYMLUDRAFT_64608</name>
</gene>
<evidence type="ECO:0000313" key="3">
    <source>
        <dbReference type="Proteomes" id="UP000053593"/>
    </source>
</evidence>
<sequence length="367" mass="40604">MTFADLLSEYNAFIQETYWSTLSEVKWEDSVDGQGNDVPAAPIAKATVSVCSSRRQERLRNLEHMFGIVELEELRVASELSALYSTIGSLEKGKMQKDWWRSEIVAAAKLKKITEQHRKQLVHEYQEQTCQPEVEGKCDDDTIVYSFEAWTDKEKKLPLEQQDDIPLVKHRDGNILVAVKDVELWHKVMDGSHSHLPRRQGKKDKGKGRVESASTTADNSESSQVNQGNASVLKSTENNRTTSTMTPMALEVGITTSPALTGPPPPVSSSLLYNEPVALVAPQSHMSAGALSIDTTKTGHRACETTVASARLGGTMNQDHAVAGDEEFMDDGLTELLKDIVGQDGRWSRHSSNLRASKMSISKYICK</sequence>
<feature type="compositionally biased region" description="Polar residues" evidence="1">
    <location>
        <begin position="212"/>
        <end position="244"/>
    </location>
</feature>
<protein>
    <submittedName>
        <fullName evidence="2">Uncharacterized protein</fullName>
    </submittedName>
</protein>
<dbReference type="Proteomes" id="UP000053593">
    <property type="component" value="Unassembled WGS sequence"/>
</dbReference>
<name>A0A0D0CAC2_9AGAR</name>
<reference evidence="2 3" key="1">
    <citation type="submission" date="2014-04" db="EMBL/GenBank/DDBJ databases">
        <title>Evolutionary Origins and Diversification of the Mycorrhizal Mutualists.</title>
        <authorList>
            <consortium name="DOE Joint Genome Institute"/>
            <consortium name="Mycorrhizal Genomics Consortium"/>
            <person name="Kohler A."/>
            <person name="Kuo A."/>
            <person name="Nagy L.G."/>
            <person name="Floudas D."/>
            <person name="Copeland A."/>
            <person name="Barry K.W."/>
            <person name="Cichocki N."/>
            <person name="Veneault-Fourrey C."/>
            <person name="LaButti K."/>
            <person name="Lindquist E.A."/>
            <person name="Lipzen A."/>
            <person name="Lundell T."/>
            <person name="Morin E."/>
            <person name="Murat C."/>
            <person name="Riley R."/>
            <person name="Ohm R."/>
            <person name="Sun H."/>
            <person name="Tunlid A."/>
            <person name="Henrissat B."/>
            <person name="Grigoriev I.V."/>
            <person name="Hibbett D.S."/>
            <person name="Martin F."/>
        </authorList>
    </citation>
    <scope>NUCLEOTIDE SEQUENCE [LARGE SCALE GENOMIC DNA]</scope>
    <source>
        <strain evidence="2 3">FD-317 M1</strain>
    </source>
</reference>
<organism evidence="2 3">
    <name type="scientific">Collybiopsis luxurians FD-317 M1</name>
    <dbReference type="NCBI Taxonomy" id="944289"/>
    <lineage>
        <taxon>Eukaryota</taxon>
        <taxon>Fungi</taxon>
        <taxon>Dikarya</taxon>
        <taxon>Basidiomycota</taxon>
        <taxon>Agaricomycotina</taxon>
        <taxon>Agaricomycetes</taxon>
        <taxon>Agaricomycetidae</taxon>
        <taxon>Agaricales</taxon>
        <taxon>Marasmiineae</taxon>
        <taxon>Omphalotaceae</taxon>
        <taxon>Collybiopsis</taxon>
        <taxon>Collybiopsis luxurians</taxon>
    </lineage>
</organism>
<evidence type="ECO:0000313" key="2">
    <source>
        <dbReference type="EMBL" id="KIK51798.1"/>
    </source>
</evidence>
<dbReference type="HOGENOM" id="CLU_754503_0_0_1"/>
<feature type="region of interest" description="Disordered" evidence="1">
    <location>
        <begin position="191"/>
        <end position="244"/>
    </location>
</feature>
<dbReference type="AlphaFoldDB" id="A0A0D0CAC2"/>
<accession>A0A0D0CAC2</accession>
<keyword evidence="3" id="KW-1185">Reference proteome</keyword>
<proteinExistence type="predicted"/>